<evidence type="ECO:0000256" key="1">
    <source>
        <dbReference type="ARBA" id="ARBA00004651"/>
    </source>
</evidence>
<feature type="transmembrane region" description="Helical" evidence="7">
    <location>
        <begin position="32"/>
        <end position="49"/>
    </location>
</feature>
<keyword evidence="10" id="KW-1185">Reference proteome</keyword>
<sequence length="214" mass="22423">MDLGLSLLQVLGSVGVFVFALTGALAASRRELDIVGFIFFAAITGVGGGTLRDVLLGETPVFWIRSPEPILVCLVTGIGVYFLAPFVEYRYRLILWADAVGISGYCVMGAAQALKAGASPTGAIVMGIMTASFGGIIRDIVAGEPSVLLRKEIYVTATLVGAALFVIAERWGVPFWPAALAGTFAAFAIRAGALAFGWTLPGYRSRPGRNPPPA</sequence>
<evidence type="ECO:0000313" key="9">
    <source>
        <dbReference type="EMBL" id="MBB3931041.1"/>
    </source>
</evidence>
<keyword evidence="6 7" id="KW-0472">Membrane</keyword>
<feature type="transmembrane region" description="Helical" evidence="7">
    <location>
        <begin position="94"/>
        <end position="114"/>
    </location>
</feature>
<evidence type="ECO:0000256" key="2">
    <source>
        <dbReference type="ARBA" id="ARBA00008193"/>
    </source>
</evidence>
<feature type="transmembrane region" description="Helical" evidence="7">
    <location>
        <begin position="120"/>
        <end position="141"/>
    </location>
</feature>
<dbReference type="EMBL" id="JACIDS010000003">
    <property type="protein sequence ID" value="MBB3931041.1"/>
    <property type="molecule type" value="Genomic_DNA"/>
</dbReference>
<evidence type="ECO:0000256" key="7">
    <source>
        <dbReference type="SAM" id="Phobius"/>
    </source>
</evidence>
<feature type="domain" description="Glycine transporter" evidence="8">
    <location>
        <begin position="95"/>
        <end position="168"/>
    </location>
</feature>
<feature type="transmembrane region" description="Helical" evidence="7">
    <location>
        <begin position="6"/>
        <end position="25"/>
    </location>
</feature>
<proteinExistence type="inferred from homology"/>
<evidence type="ECO:0000256" key="5">
    <source>
        <dbReference type="ARBA" id="ARBA00022989"/>
    </source>
</evidence>
<evidence type="ECO:0000256" key="3">
    <source>
        <dbReference type="ARBA" id="ARBA00022475"/>
    </source>
</evidence>
<dbReference type="Proteomes" id="UP000553963">
    <property type="component" value="Unassembled WGS sequence"/>
</dbReference>
<accession>A0A840AQA7</accession>
<feature type="transmembrane region" description="Helical" evidence="7">
    <location>
        <begin position="153"/>
        <end position="173"/>
    </location>
</feature>
<dbReference type="PANTHER" id="PTHR30506:SF3">
    <property type="entry name" value="UPF0126 INNER MEMBRANE PROTEIN YADS-RELATED"/>
    <property type="match status" value="1"/>
</dbReference>
<keyword evidence="4 7" id="KW-0812">Transmembrane</keyword>
<organism evidence="9 10">
    <name type="scientific">Kaistia hirudinis</name>
    <dbReference type="NCBI Taxonomy" id="1293440"/>
    <lineage>
        <taxon>Bacteria</taxon>
        <taxon>Pseudomonadati</taxon>
        <taxon>Pseudomonadota</taxon>
        <taxon>Alphaproteobacteria</taxon>
        <taxon>Hyphomicrobiales</taxon>
        <taxon>Kaistiaceae</taxon>
        <taxon>Kaistia</taxon>
    </lineage>
</organism>
<comment type="caution">
    <text evidence="9">The sequence shown here is derived from an EMBL/GenBank/DDBJ whole genome shotgun (WGS) entry which is preliminary data.</text>
</comment>
<dbReference type="AlphaFoldDB" id="A0A840AQA7"/>
<dbReference type="GO" id="GO:0005886">
    <property type="term" value="C:plasma membrane"/>
    <property type="evidence" value="ECO:0007669"/>
    <property type="project" value="UniProtKB-SubCell"/>
</dbReference>
<evidence type="ECO:0000256" key="4">
    <source>
        <dbReference type="ARBA" id="ARBA00022692"/>
    </source>
</evidence>
<feature type="transmembrane region" description="Helical" evidence="7">
    <location>
        <begin position="179"/>
        <end position="200"/>
    </location>
</feature>
<keyword evidence="3" id="KW-1003">Cell membrane</keyword>
<reference evidence="9 10" key="1">
    <citation type="submission" date="2020-08" db="EMBL/GenBank/DDBJ databases">
        <title>Genomic Encyclopedia of Type Strains, Phase IV (KMG-IV): sequencing the most valuable type-strain genomes for metagenomic binning, comparative biology and taxonomic classification.</title>
        <authorList>
            <person name="Goeker M."/>
        </authorList>
    </citation>
    <scope>NUCLEOTIDE SEQUENCE [LARGE SCALE GENOMIC DNA]</scope>
    <source>
        <strain evidence="9 10">DSM 25966</strain>
    </source>
</reference>
<feature type="transmembrane region" description="Helical" evidence="7">
    <location>
        <begin position="69"/>
        <end position="87"/>
    </location>
</feature>
<dbReference type="PANTHER" id="PTHR30506">
    <property type="entry name" value="INNER MEMBRANE PROTEIN"/>
    <property type="match status" value="1"/>
</dbReference>
<comment type="similarity">
    <text evidence="2">Belongs to the UPF0126 family.</text>
</comment>
<comment type="subcellular location">
    <subcellularLocation>
        <location evidence="1">Cell membrane</location>
        <topology evidence="1">Multi-pass membrane protein</topology>
    </subcellularLocation>
</comment>
<name>A0A840AQA7_9HYPH</name>
<evidence type="ECO:0000256" key="6">
    <source>
        <dbReference type="ARBA" id="ARBA00023136"/>
    </source>
</evidence>
<keyword evidence="5 7" id="KW-1133">Transmembrane helix</keyword>
<feature type="domain" description="Glycine transporter" evidence="8">
    <location>
        <begin position="10"/>
        <end position="84"/>
    </location>
</feature>
<evidence type="ECO:0000313" key="10">
    <source>
        <dbReference type="Proteomes" id="UP000553963"/>
    </source>
</evidence>
<evidence type="ECO:0000259" key="8">
    <source>
        <dbReference type="Pfam" id="PF03458"/>
    </source>
</evidence>
<dbReference type="RefSeq" id="WP_343068020.1">
    <property type="nucleotide sequence ID" value="NZ_JACIDS010000003.1"/>
</dbReference>
<gene>
    <name evidence="9" type="ORF">GGR25_002091</name>
</gene>
<dbReference type="Pfam" id="PF03458">
    <property type="entry name" value="Gly_transporter"/>
    <property type="match status" value="2"/>
</dbReference>
<dbReference type="InterPro" id="IPR005115">
    <property type="entry name" value="Gly_transporter"/>
</dbReference>
<protein>
    <submittedName>
        <fullName evidence="9">Putative membrane protein YeiH</fullName>
    </submittedName>
</protein>